<keyword evidence="5 7" id="KW-1133">Transmembrane helix</keyword>
<gene>
    <name evidence="8" type="ORF">DealDRAFT_2488</name>
</gene>
<dbReference type="OrthoDB" id="9799219at2"/>
<dbReference type="InterPro" id="IPR039428">
    <property type="entry name" value="NUOK/Mnh_C1-like"/>
</dbReference>
<organism evidence="8 9">
    <name type="scientific">Dethiobacter alkaliphilus AHT 1</name>
    <dbReference type="NCBI Taxonomy" id="555088"/>
    <lineage>
        <taxon>Bacteria</taxon>
        <taxon>Bacillati</taxon>
        <taxon>Bacillota</taxon>
        <taxon>Dethiobacteria</taxon>
        <taxon>Dethiobacterales</taxon>
        <taxon>Dethiobacteraceae</taxon>
        <taxon>Dethiobacter</taxon>
    </lineage>
</organism>
<evidence type="ECO:0000256" key="1">
    <source>
        <dbReference type="ARBA" id="ARBA00004651"/>
    </source>
</evidence>
<dbReference type="EMBL" id="ACJM01000014">
    <property type="protein sequence ID" value="EEG76662.1"/>
    <property type="molecule type" value="Genomic_DNA"/>
</dbReference>
<comment type="similarity">
    <text evidence="2">Belongs to the CPA3 antiporters (TC 2.A.63) subunit C family.</text>
</comment>
<keyword evidence="6 7" id="KW-0472">Membrane</keyword>
<dbReference type="PANTHER" id="PTHR34583">
    <property type="entry name" value="ANTIPORTER SUBUNIT MNHC2-RELATED"/>
    <property type="match status" value="1"/>
</dbReference>
<protein>
    <submittedName>
        <fullName evidence="8">NADH-ubiquinone oxidoreductase chain 4L</fullName>
    </submittedName>
</protein>
<keyword evidence="8" id="KW-0830">Ubiquinone</keyword>
<name>C0GJ29_DETAL</name>
<reference evidence="8 9" key="1">
    <citation type="submission" date="2009-02" db="EMBL/GenBank/DDBJ databases">
        <title>Sequencing of the draft genome and assembly of Dethiobacter alkaliphilus AHT 1.</title>
        <authorList>
            <consortium name="US DOE Joint Genome Institute (JGI-PGF)"/>
            <person name="Lucas S."/>
            <person name="Copeland A."/>
            <person name="Lapidus A."/>
            <person name="Glavina del Rio T."/>
            <person name="Dalin E."/>
            <person name="Tice H."/>
            <person name="Bruce D."/>
            <person name="Goodwin L."/>
            <person name="Pitluck S."/>
            <person name="Larimer F."/>
            <person name="Land M.L."/>
            <person name="Hauser L."/>
            <person name="Muyzer G."/>
        </authorList>
    </citation>
    <scope>NUCLEOTIDE SEQUENCE [LARGE SCALE GENOMIC DNA]</scope>
    <source>
        <strain evidence="8 9">AHT 1</strain>
    </source>
</reference>
<dbReference type="PANTHER" id="PTHR34583:SF2">
    <property type="entry name" value="ANTIPORTER SUBUNIT MNHC2-RELATED"/>
    <property type="match status" value="1"/>
</dbReference>
<feature type="transmembrane region" description="Helical" evidence="7">
    <location>
        <begin position="81"/>
        <end position="103"/>
    </location>
</feature>
<evidence type="ECO:0000313" key="9">
    <source>
        <dbReference type="Proteomes" id="UP000006443"/>
    </source>
</evidence>
<dbReference type="InterPro" id="IPR050601">
    <property type="entry name" value="CPA3_antiporter_subunitC"/>
</dbReference>
<proteinExistence type="inferred from homology"/>
<dbReference type="RefSeq" id="WP_008517930.1">
    <property type="nucleotide sequence ID" value="NZ_ACJM01000014.1"/>
</dbReference>
<dbReference type="GO" id="GO:0005886">
    <property type="term" value="C:plasma membrane"/>
    <property type="evidence" value="ECO:0007669"/>
    <property type="project" value="UniProtKB-SubCell"/>
</dbReference>
<evidence type="ECO:0000256" key="5">
    <source>
        <dbReference type="ARBA" id="ARBA00022989"/>
    </source>
</evidence>
<feature type="transmembrane region" description="Helical" evidence="7">
    <location>
        <begin position="40"/>
        <end position="61"/>
    </location>
</feature>
<evidence type="ECO:0000256" key="2">
    <source>
        <dbReference type="ARBA" id="ARBA00010388"/>
    </source>
</evidence>
<dbReference type="Proteomes" id="UP000006443">
    <property type="component" value="Unassembled WGS sequence"/>
</dbReference>
<dbReference type="AlphaFoldDB" id="C0GJ29"/>
<sequence>MDVISRIVQNYPYFVSVVLFCIGIYTVLSRSNLMKKIIGINIMGNAIFLFLIAAANIRGGVAPIHDGQLPEGVHYVNPLPAALVLTGIVVALSVTAFALSIVVKLYQYYGTIEADEILEIRSCD</sequence>
<evidence type="ECO:0000313" key="8">
    <source>
        <dbReference type="EMBL" id="EEG76662.1"/>
    </source>
</evidence>
<accession>C0GJ29</accession>
<dbReference type="STRING" id="555088.DealDRAFT_2488"/>
<dbReference type="Gene3D" id="1.10.287.3510">
    <property type="match status" value="1"/>
</dbReference>
<evidence type="ECO:0000256" key="6">
    <source>
        <dbReference type="ARBA" id="ARBA00023136"/>
    </source>
</evidence>
<keyword evidence="3" id="KW-1003">Cell membrane</keyword>
<evidence type="ECO:0000256" key="3">
    <source>
        <dbReference type="ARBA" id="ARBA00022475"/>
    </source>
</evidence>
<evidence type="ECO:0000256" key="7">
    <source>
        <dbReference type="SAM" id="Phobius"/>
    </source>
</evidence>
<dbReference type="eggNOG" id="COG1006">
    <property type="taxonomic scope" value="Bacteria"/>
</dbReference>
<keyword evidence="9" id="KW-1185">Reference proteome</keyword>
<evidence type="ECO:0000256" key="4">
    <source>
        <dbReference type="ARBA" id="ARBA00022692"/>
    </source>
</evidence>
<comment type="subcellular location">
    <subcellularLocation>
        <location evidence="1">Cell membrane</location>
        <topology evidence="1">Multi-pass membrane protein</topology>
    </subcellularLocation>
</comment>
<feature type="transmembrane region" description="Helical" evidence="7">
    <location>
        <begin position="12"/>
        <end position="28"/>
    </location>
</feature>
<comment type="caution">
    <text evidence="8">The sequence shown here is derived from an EMBL/GenBank/DDBJ whole genome shotgun (WGS) entry which is preliminary data.</text>
</comment>
<keyword evidence="4 7" id="KW-0812">Transmembrane</keyword>
<dbReference type="Pfam" id="PF00420">
    <property type="entry name" value="Oxidored_q2"/>
    <property type="match status" value="1"/>
</dbReference>